<dbReference type="Proteomes" id="UP000777002">
    <property type="component" value="Unassembled WGS sequence"/>
</dbReference>
<dbReference type="InterPro" id="IPR016181">
    <property type="entry name" value="Acyl_CoA_acyltransferase"/>
</dbReference>
<evidence type="ECO:0000313" key="2">
    <source>
        <dbReference type="EMBL" id="MBM6928291.1"/>
    </source>
</evidence>
<dbReference type="RefSeq" id="WP_205049890.1">
    <property type="nucleotide sequence ID" value="NZ_JACJKX010000004.1"/>
</dbReference>
<name>A0ABS2GSZ1_9BURK</name>
<evidence type="ECO:0000259" key="1">
    <source>
        <dbReference type="PROSITE" id="PS51186"/>
    </source>
</evidence>
<dbReference type="PANTHER" id="PTHR43072">
    <property type="entry name" value="N-ACETYLTRANSFERASE"/>
    <property type="match status" value="1"/>
</dbReference>
<proteinExistence type="predicted"/>
<protein>
    <submittedName>
        <fullName evidence="2">N-acetyltransferase</fullName>
    </submittedName>
</protein>
<reference evidence="2 3" key="1">
    <citation type="journal article" date="2021" name="Sci. Rep.">
        <title>The distribution of antibiotic resistance genes in chicken gut microbiota commensals.</title>
        <authorList>
            <person name="Juricova H."/>
            <person name="Matiasovicova J."/>
            <person name="Kubasova T."/>
            <person name="Cejkova D."/>
            <person name="Rychlik I."/>
        </authorList>
    </citation>
    <scope>NUCLEOTIDE SEQUENCE [LARGE SCALE GENOMIC DNA]</scope>
    <source>
        <strain evidence="2 3">An562</strain>
    </source>
</reference>
<dbReference type="EMBL" id="JACJKX010000004">
    <property type="protein sequence ID" value="MBM6928291.1"/>
    <property type="molecule type" value="Genomic_DNA"/>
</dbReference>
<dbReference type="PANTHER" id="PTHR43072:SF8">
    <property type="entry name" value="ACYLTRANSFERASE FABY-RELATED"/>
    <property type="match status" value="1"/>
</dbReference>
<sequence length="187" mass="21083">MRFRLATQGDAQALLDIYAQYIDTPITFECVLPSLEAFKERIASIQAFYPYIVAEENGRILGYAYAHRHMEREAYQWNAELSVYLDRTCTSLGIGTLLVTRLIQILKLQGILKVTSGITQPNEKSDGLHKKLGFRLVGTYDCAGFKAGKWYNVSWFQKDIGEHTLAPHAPVGINEVSPETIEEILKA</sequence>
<dbReference type="PROSITE" id="PS51186">
    <property type="entry name" value="GNAT"/>
    <property type="match status" value="1"/>
</dbReference>
<organism evidence="2 3">
    <name type="scientific">Parasutterella secunda</name>
    <dbReference type="NCBI Taxonomy" id="626947"/>
    <lineage>
        <taxon>Bacteria</taxon>
        <taxon>Pseudomonadati</taxon>
        <taxon>Pseudomonadota</taxon>
        <taxon>Betaproteobacteria</taxon>
        <taxon>Burkholderiales</taxon>
        <taxon>Sutterellaceae</taxon>
        <taxon>Parasutterella</taxon>
    </lineage>
</organism>
<evidence type="ECO:0000313" key="3">
    <source>
        <dbReference type="Proteomes" id="UP000777002"/>
    </source>
</evidence>
<keyword evidence="3" id="KW-1185">Reference proteome</keyword>
<feature type="domain" description="N-acetyltransferase" evidence="1">
    <location>
        <begin position="1"/>
        <end position="161"/>
    </location>
</feature>
<comment type="caution">
    <text evidence="2">The sequence shown here is derived from an EMBL/GenBank/DDBJ whole genome shotgun (WGS) entry which is preliminary data.</text>
</comment>
<dbReference type="InterPro" id="IPR000182">
    <property type="entry name" value="GNAT_dom"/>
</dbReference>
<dbReference type="Gene3D" id="3.40.630.30">
    <property type="match status" value="1"/>
</dbReference>
<gene>
    <name evidence="2" type="ORF">H5985_03265</name>
</gene>
<dbReference type="SUPFAM" id="SSF55729">
    <property type="entry name" value="Acyl-CoA N-acyltransferases (Nat)"/>
    <property type="match status" value="1"/>
</dbReference>
<dbReference type="CDD" id="cd04301">
    <property type="entry name" value="NAT_SF"/>
    <property type="match status" value="1"/>
</dbReference>
<dbReference type="Pfam" id="PF13420">
    <property type="entry name" value="Acetyltransf_4"/>
    <property type="match status" value="1"/>
</dbReference>
<accession>A0ABS2GSZ1</accession>